<feature type="compositionally biased region" description="Basic and acidic residues" evidence="2">
    <location>
        <begin position="333"/>
        <end position="346"/>
    </location>
</feature>
<dbReference type="Pfam" id="PF16794">
    <property type="entry name" value="fn3_4"/>
    <property type="match status" value="1"/>
</dbReference>
<feature type="region of interest" description="Disordered" evidence="2">
    <location>
        <begin position="826"/>
        <end position="861"/>
    </location>
</feature>
<dbReference type="EMBL" id="LR824549">
    <property type="protein sequence ID" value="CAH1638540.1"/>
    <property type="molecule type" value="Genomic_DNA"/>
</dbReference>
<dbReference type="GO" id="GO:0005634">
    <property type="term" value="C:nucleus"/>
    <property type="evidence" value="ECO:0007669"/>
    <property type="project" value="TreeGrafter"/>
</dbReference>
<dbReference type="PANTHER" id="PTHR23210:SF26">
    <property type="entry name" value="ACTIVATING TRANSCRIPTION FACTOR 7-INTERACTING PROTEIN 1"/>
    <property type="match status" value="1"/>
</dbReference>
<name>A0A9P0N119_SPOLI</name>
<feature type="region of interest" description="Disordered" evidence="2">
    <location>
        <begin position="318"/>
        <end position="524"/>
    </location>
</feature>
<feature type="region of interest" description="Disordered" evidence="2">
    <location>
        <begin position="141"/>
        <end position="180"/>
    </location>
</feature>
<feature type="compositionally biased region" description="Polar residues" evidence="2">
    <location>
        <begin position="708"/>
        <end position="727"/>
    </location>
</feature>
<proteinExistence type="predicted"/>
<organism evidence="4 5">
    <name type="scientific">Spodoptera littoralis</name>
    <name type="common">Egyptian cotton leafworm</name>
    <dbReference type="NCBI Taxonomy" id="7109"/>
    <lineage>
        <taxon>Eukaryota</taxon>
        <taxon>Metazoa</taxon>
        <taxon>Ecdysozoa</taxon>
        <taxon>Arthropoda</taxon>
        <taxon>Hexapoda</taxon>
        <taxon>Insecta</taxon>
        <taxon>Pterygota</taxon>
        <taxon>Neoptera</taxon>
        <taxon>Endopterygota</taxon>
        <taxon>Lepidoptera</taxon>
        <taxon>Glossata</taxon>
        <taxon>Ditrysia</taxon>
        <taxon>Noctuoidea</taxon>
        <taxon>Noctuidae</taxon>
        <taxon>Amphipyrinae</taxon>
        <taxon>Spodoptera</taxon>
    </lineage>
</organism>
<feature type="compositionally biased region" description="Polar residues" evidence="2">
    <location>
        <begin position="108"/>
        <end position="123"/>
    </location>
</feature>
<evidence type="ECO:0000259" key="3">
    <source>
        <dbReference type="Pfam" id="PF16794"/>
    </source>
</evidence>
<dbReference type="PANTHER" id="PTHR23210">
    <property type="entry name" value="ACTIVATING TRANSCRIPTION FACTOR 7 INTERACTING PROTEIN"/>
    <property type="match status" value="1"/>
</dbReference>
<dbReference type="GO" id="GO:0005667">
    <property type="term" value="C:transcription regulator complex"/>
    <property type="evidence" value="ECO:0007669"/>
    <property type="project" value="TreeGrafter"/>
</dbReference>
<feature type="region of interest" description="Disordered" evidence="2">
    <location>
        <begin position="71"/>
        <end position="128"/>
    </location>
</feature>
<accession>A0A9P0N119</accession>
<evidence type="ECO:0000313" key="5">
    <source>
        <dbReference type="Proteomes" id="UP001153321"/>
    </source>
</evidence>
<keyword evidence="5" id="KW-1185">Reference proteome</keyword>
<dbReference type="Proteomes" id="UP001153321">
    <property type="component" value="Chromosome 18"/>
</dbReference>
<dbReference type="InterPro" id="IPR026085">
    <property type="entry name" value="ATF7-int"/>
</dbReference>
<feature type="compositionally biased region" description="Basic and acidic residues" evidence="2">
    <location>
        <begin position="80"/>
        <end position="107"/>
    </location>
</feature>
<feature type="compositionally biased region" description="Polar residues" evidence="2">
    <location>
        <begin position="161"/>
        <end position="170"/>
    </location>
</feature>
<feature type="compositionally biased region" description="Acidic residues" evidence="2">
    <location>
        <begin position="447"/>
        <end position="458"/>
    </location>
</feature>
<feature type="compositionally biased region" description="Polar residues" evidence="2">
    <location>
        <begin position="834"/>
        <end position="858"/>
    </location>
</feature>
<reference evidence="4" key="1">
    <citation type="submission" date="2022-02" db="EMBL/GenBank/DDBJ databases">
        <authorList>
            <person name="King R."/>
        </authorList>
    </citation>
    <scope>NUCLEOTIDE SEQUENCE</scope>
</reference>
<dbReference type="InterPro" id="IPR056565">
    <property type="entry name" value="Fn3_ATF7IP"/>
</dbReference>
<feature type="domain" description="Activating transcription factor 7-interacting protein Fn3" evidence="3">
    <location>
        <begin position="879"/>
        <end position="976"/>
    </location>
</feature>
<protein>
    <recommendedName>
        <fullName evidence="3">Activating transcription factor 7-interacting protein Fn3 domain-containing protein</fullName>
    </recommendedName>
</protein>
<evidence type="ECO:0000313" key="4">
    <source>
        <dbReference type="EMBL" id="CAH1638540.1"/>
    </source>
</evidence>
<evidence type="ECO:0000256" key="2">
    <source>
        <dbReference type="SAM" id="MobiDB-lite"/>
    </source>
</evidence>
<feature type="coiled-coil region" evidence="1">
    <location>
        <begin position="189"/>
        <end position="251"/>
    </location>
</feature>
<feature type="compositionally biased region" description="Low complexity" evidence="2">
    <location>
        <begin position="651"/>
        <end position="664"/>
    </location>
</feature>
<feature type="compositionally biased region" description="Basic and acidic residues" evidence="2">
    <location>
        <begin position="381"/>
        <end position="395"/>
    </location>
</feature>
<dbReference type="GO" id="GO:0003712">
    <property type="term" value="F:transcription coregulator activity"/>
    <property type="evidence" value="ECO:0007669"/>
    <property type="project" value="TreeGrafter"/>
</dbReference>
<gene>
    <name evidence="4" type="ORF">SPLIT_LOCUS3898</name>
</gene>
<sequence>MQLIIDSEPGLAIEKDMSAIDDIEKVGNGNIEQLNENNCNGNKENIGDVNIITNDQIDKQNIDADVVPETQSEIKSVNSEPEKTNGLETKETEKIHESVANGKETKESQNNSCNGKNESTPLSAEQPIEKKQELIVCESITSNSNVHNTDQNKDSGEETTDVNNETSTKPVTGDELTSADNIVAVTNNDEAATDEVEAATDKIEAETNNVEMLTDDVEAASNEIKADTDEVEAATENVEALTKKIEATTDNIVMVTDDAEAATDALDSSEIVTDTVDLNKSVPESATVKVVETEVAVPSPKDDVEVIEEPVKIDKDLPDVMLSKESGNTKNNKKLDLPGNNKKDEDSTMMVDITDTESGTVVLSNEAPIEVKDDMDVEVIEDTKNCEQSSEKQSKDTPSTPNNIVEQPVVCKLSNTLDILSDDDDEEPPKKEPAKVEENIEKQCINIEDDDDIMLIDEDSSKTETPPTVNNSIKENDSDKADGKTDSETGEKPLEESDLFAKSESQGSKPAEEANNISEKQQEEKLQTIEPALPLIPDNFLKSAKKNIADMTREDLEEFCILKIVESIVDRSSLSDIKQKLKSVAQGVEEYRKKVSMLTKQNLDLQVVLKSIQEEQKKVKPDTPITPLKITRSVGMQVFMEKTAQRRKNITQTQQTQNPNNTTQVMSRQGKVVTPANTNSPRPQKPQPNNQNIPVPRLVPANSPAIKSPSSIPLVSQTTPGKTSSPMPNGVKNPSPLKAGEKRQHSRVTSVTVDLTDDEPPAKVNNRTSPAPPVRVVPSQNLMAAPRQSIPVGVNNSPRKVYIPISGQQNQNIRPGQTIMLKAVGSPGLRPKGPTSQVARVQSSSIRMTSNVRPQSSGRHPAPLPDAMKQYQPPNWKALPPAPEIKLSKVENGIVISWKIESYQEDCHEEIASYQLYAYQETSCPPSTTLWKKIGDVKALPLPMACTLTQFMAGFKYYFAVRAVDIRSRLGPFSLPGSILLLNKL</sequence>
<feature type="compositionally biased region" description="Polar residues" evidence="2">
    <location>
        <begin position="463"/>
        <end position="473"/>
    </location>
</feature>
<evidence type="ECO:0000256" key="1">
    <source>
        <dbReference type="SAM" id="Coils"/>
    </source>
</evidence>
<feature type="region of interest" description="Disordered" evidence="2">
    <location>
        <begin position="645"/>
        <end position="776"/>
    </location>
</feature>
<dbReference type="GO" id="GO:0006355">
    <property type="term" value="P:regulation of DNA-templated transcription"/>
    <property type="evidence" value="ECO:0007669"/>
    <property type="project" value="TreeGrafter"/>
</dbReference>
<feature type="compositionally biased region" description="Basic and acidic residues" evidence="2">
    <location>
        <begin position="428"/>
        <end position="441"/>
    </location>
</feature>
<feature type="compositionally biased region" description="Low complexity" evidence="2">
    <location>
        <begin position="679"/>
        <end position="696"/>
    </location>
</feature>
<dbReference type="AlphaFoldDB" id="A0A9P0N119"/>
<keyword evidence="1" id="KW-0175">Coiled coil</keyword>
<feature type="compositionally biased region" description="Basic and acidic residues" evidence="2">
    <location>
        <begin position="474"/>
        <end position="501"/>
    </location>
</feature>
<feature type="compositionally biased region" description="Polar residues" evidence="2">
    <location>
        <begin position="396"/>
        <end position="405"/>
    </location>
</feature>